<proteinExistence type="predicted"/>
<dbReference type="Proteomes" id="UP000193411">
    <property type="component" value="Unassembled WGS sequence"/>
</dbReference>
<comment type="caution">
    <text evidence="1">The sequence shown here is derived from an EMBL/GenBank/DDBJ whole genome shotgun (WGS) entry which is preliminary data.</text>
</comment>
<reference evidence="1 2" key="1">
    <citation type="submission" date="2016-07" db="EMBL/GenBank/DDBJ databases">
        <title>Pervasive Adenine N6-methylation of Active Genes in Fungi.</title>
        <authorList>
            <consortium name="DOE Joint Genome Institute"/>
            <person name="Mondo S.J."/>
            <person name="Dannebaum R.O."/>
            <person name="Kuo R.C."/>
            <person name="Labutti K."/>
            <person name="Haridas S."/>
            <person name="Kuo A."/>
            <person name="Salamov A."/>
            <person name="Ahrendt S.R."/>
            <person name="Lipzen A."/>
            <person name="Sullivan W."/>
            <person name="Andreopoulos W.B."/>
            <person name="Clum A."/>
            <person name="Lindquist E."/>
            <person name="Daum C."/>
            <person name="Ramamoorthy G.K."/>
            <person name="Gryganskyi A."/>
            <person name="Culley D."/>
            <person name="Magnuson J.K."/>
            <person name="James T.Y."/>
            <person name="O'Malley M.A."/>
            <person name="Stajich J.E."/>
            <person name="Spatafora J.W."/>
            <person name="Visel A."/>
            <person name="Grigoriev I.V."/>
        </authorList>
    </citation>
    <scope>NUCLEOTIDE SEQUENCE [LARGE SCALE GENOMIC DNA]</scope>
    <source>
        <strain evidence="1 2">PL171</strain>
    </source>
</reference>
<sequence length="203" mass="21814">MLLGPSTLQPIPHPRQPKDPTQLLILCLIPRTGLSLTHRSRCKHAALSARATSRSSPATSAAYALHLNHDLIMAASSLTSSPSLEAPVCAAFGVLVQSCASVAPDHVPCLFSHVRANSIRWGCPRPQNPIVAPSSCPLHFAKCHRSISTCPSPIVLVKGMCHQWRPQVLLSHVYGHIRLRTLLLRAARSDGSVESQVGQGATR</sequence>
<dbReference type="AlphaFoldDB" id="A0A1Y2GZ16"/>
<dbReference type="EMBL" id="MCFL01000375">
    <property type="protein sequence ID" value="ORZ27550.1"/>
    <property type="molecule type" value="Genomic_DNA"/>
</dbReference>
<gene>
    <name evidence="1" type="ORF">BCR44DRAFT_346584</name>
</gene>
<evidence type="ECO:0000313" key="1">
    <source>
        <dbReference type="EMBL" id="ORZ27550.1"/>
    </source>
</evidence>
<name>A0A1Y2GZ16_9FUNG</name>
<protein>
    <submittedName>
        <fullName evidence="1">Uncharacterized protein</fullName>
    </submittedName>
</protein>
<organism evidence="1 2">
    <name type="scientific">Catenaria anguillulae PL171</name>
    <dbReference type="NCBI Taxonomy" id="765915"/>
    <lineage>
        <taxon>Eukaryota</taxon>
        <taxon>Fungi</taxon>
        <taxon>Fungi incertae sedis</taxon>
        <taxon>Blastocladiomycota</taxon>
        <taxon>Blastocladiomycetes</taxon>
        <taxon>Blastocladiales</taxon>
        <taxon>Catenariaceae</taxon>
        <taxon>Catenaria</taxon>
    </lineage>
</organism>
<evidence type="ECO:0000313" key="2">
    <source>
        <dbReference type="Proteomes" id="UP000193411"/>
    </source>
</evidence>
<keyword evidence="2" id="KW-1185">Reference proteome</keyword>
<accession>A0A1Y2GZ16</accession>